<gene>
    <name evidence="5" type="ORF">J0895_22410</name>
</gene>
<keyword evidence="6" id="KW-1185">Reference proteome</keyword>
<sequence>MMPLLPHVPFRTSLDEKLTTSLEIGFYHNKYQPQWVVKTDAHRSLEQIKKTDEFIQNLYKPEGELEEWNKFVIYLAQLWQAEQFAGIDPGQPRQRGKGFRQKYELYPLLCADLDEPAYRAVEKTSKSWKRLKNYTWEHWFFQVQDIINNPHEIIKIVGNFLRVAQESQGKFSIEFYFKRAFEYKILEGLEQFGISRASDWRLLCMAKESELRQSLKKQGLSDLLIERYIFAWDYFKSVYKDNRVNHPGRKKGDRWPNPHREDYAEVSRYYNQEKELMGVPLAVFQDTTRNPEHLEQWMQESVQALRNSALLDEVNLNNPDVLDQLSLQKPVVQATFSSNSSDLLVNVQEILTENLAQLNSSFYQAIAQGEKPDYIVKILPLRYGMGLSQQDVGQIFGVHQSQISRRESDYIEPLLSLFCQWLADKKGISLAGVNHDLEQWLLEGNVYPKFSHKIHEVLTETLCKSLSKPERSLLEKHYRKQKTIHQIASETKLKSWEVEQALDRAKHPLLRVLCIGLWLETSTDQLVVQSDQDSIHSPNLLSNKILEGVATLNEEQQKILRYIYGTDLSPEEVTQKLNCTANYMTRQLSASLKELQMILHLKLTELVTTTVKTWLKSHYQTQVLPRFPTRYPEEYQLLTLYYQQRLKPRKIADRLSVGYQVTAEEVVNKLSQAEGLFLEAIQYWCQQQLAVSLSEGDLEKVLKKWF</sequence>
<reference evidence="5 6" key="1">
    <citation type="submission" date="2021-03" db="EMBL/GenBank/DDBJ databases">
        <title>Metabolic Capacity of the Antarctic Cyanobacterium Phormidium pseudopriestleyi that Sustains Oxygenic Photosynthesis in the Presence of Hydrogen Sulfide.</title>
        <authorList>
            <person name="Lumian J.E."/>
            <person name="Jungblut A.D."/>
            <person name="Dillon M.L."/>
            <person name="Hawes I."/>
            <person name="Doran P.T."/>
            <person name="Mackey T.J."/>
            <person name="Dick G.J."/>
            <person name="Grettenberger C.L."/>
            <person name="Sumner D.Y."/>
        </authorList>
    </citation>
    <scope>NUCLEOTIDE SEQUENCE [LARGE SCALE GENOMIC DNA]</scope>
    <source>
        <strain evidence="5 6">FRX01</strain>
    </source>
</reference>
<keyword evidence="2" id="KW-0731">Sigma factor</keyword>
<keyword evidence="4" id="KW-0804">Transcription</keyword>
<dbReference type="SUPFAM" id="SSF88659">
    <property type="entry name" value="Sigma3 and sigma4 domains of RNA polymerase sigma factors"/>
    <property type="match status" value="1"/>
</dbReference>
<dbReference type="RefSeq" id="WP_207090213.1">
    <property type="nucleotide sequence ID" value="NZ_JAFLQW010000586.1"/>
</dbReference>
<protein>
    <recommendedName>
        <fullName evidence="7">XRE family transcriptional regulator</fullName>
    </recommendedName>
</protein>
<dbReference type="Proteomes" id="UP000664844">
    <property type="component" value="Unassembled WGS sequence"/>
</dbReference>
<dbReference type="PANTHER" id="PTHR30385">
    <property type="entry name" value="SIGMA FACTOR F FLAGELLAR"/>
    <property type="match status" value="1"/>
</dbReference>
<evidence type="ECO:0000256" key="4">
    <source>
        <dbReference type="ARBA" id="ARBA00023163"/>
    </source>
</evidence>
<evidence type="ECO:0000313" key="6">
    <source>
        <dbReference type="Proteomes" id="UP000664844"/>
    </source>
</evidence>
<evidence type="ECO:0000256" key="1">
    <source>
        <dbReference type="ARBA" id="ARBA00023015"/>
    </source>
</evidence>
<proteinExistence type="predicted"/>
<keyword evidence="1" id="KW-0805">Transcription regulation</keyword>
<evidence type="ECO:0000256" key="3">
    <source>
        <dbReference type="ARBA" id="ARBA00023125"/>
    </source>
</evidence>
<accession>A0ABS3FXC5</accession>
<evidence type="ECO:0000313" key="5">
    <source>
        <dbReference type="EMBL" id="MBO0351783.1"/>
    </source>
</evidence>
<evidence type="ECO:0000256" key="2">
    <source>
        <dbReference type="ARBA" id="ARBA00023082"/>
    </source>
</evidence>
<dbReference type="PANTHER" id="PTHR30385:SF7">
    <property type="entry name" value="RNA POLYMERASE SIGMA FACTOR FLIA"/>
    <property type="match status" value="1"/>
</dbReference>
<evidence type="ECO:0008006" key="7">
    <source>
        <dbReference type="Google" id="ProtNLM"/>
    </source>
</evidence>
<organism evidence="5 6">
    <name type="scientific">Phormidium pseudopriestleyi FRX01</name>
    <dbReference type="NCBI Taxonomy" id="1759528"/>
    <lineage>
        <taxon>Bacteria</taxon>
        <taxon>Bacillati</taxon>
        <taxon>Cyanobacteriota</taxon>
        <taxon>Cyanophyceae</taxon>
        <taxon>Oscillatoriophycideae</taxon>
        <taxon>Oscillatoriales</taxon>
        <taxon>Oscillatoriaceae</taxon>
        <taxon>Phormidium</taxon>
    </lineage>
</organism>
<dbReference type="Gene3D" id="1.20.140.160">
    <property type="match status" value="1"/>
</dbReference>
<name>A0ABS3FXC5_9CYAN</name>
<dbReference type="InterPro" id="IPR013324">
    <property type="entry name" value="RNA_pol_sigma_r3/r4-like"/>
</dbReference>
<keyword evidence="3" id="KW-0238">DNA-binding</keyword>
<dbReference type="EMBL" id="JAFLQW010000586">
    <property type="protein sequence ID" value="MBO0351783.1"/>
    <property type="molecule type" value="Genomic_DNA"/>
</dbReference>
<comment type="caution">
    <text evidence="5">The sequence shown here is derived from an EMBL/GenBank/DDBJ whole genome shotgun (WGS) entry which is preliminary data.</text>
</comment>